<proteinExistence type="predicted"/>
<accession>A0A2S4PTX9</accession>
<dbReference type="OrthoDB" id="432536at2759"/>
<dbReference type="PANTHER" id="PTHR38688">
    <property type="entry name" value="PYR_REDOX_2 DOMAIN-CONTAINING PROTEIN"/>
    <property type="match status" value="1"/>
</dbReference>
<dbReference type="PANTHER" id="PTHR38688:SF1">
    <property type="entry name" value="FAD_NAD(P)-BINDING DOMAIN-CONTAINING PROTEIN"/>
    <property type="match status" value="1"/>
</dbReference>
<comment type="caution">
    <text evidence="1">The sequence shown here is derived from an EMBL/GenBank/DDBJ whole genome shotgun (WGS) entry which is preliminary data.</text>
</comment>
<organism evidence="1 2">
    <name type="scientific">Erysiphe pulchra</name>
    <dbReference type="NCBI Taxonomy" id="225359"/>
    <lineage>
        <taxon>Eukaryota</taxon>
        <taxon>Fungi</taxon>
        <taxon>Dikarya</taxon>
        <taxon>Ascomycota</taxon>
        <taxon>Pezizomycotina</taxon>
        <taxon>Leotiomycetes</taxon>
        <taxon>Erysiphales</taxon>
        <taxon>Erysiphaceae</taxon>
        <taxon>Erysiphe</taxon>
    </lineage>
</organism>
<keyword evidence="2" id="KW-1185">Reference proteome</keyword>
<dbReference type="InterPro" id="IPR036188">
    <property type="entry name" value="FAD/NAD-bd_sf"/>
</dbReference>
<protein>
    <recommendedName>
        <fullName evidence="3">FAD/NAD(P)-binding domain-containing protein</fullName>
    </recommendedName>
</protein>
<dbReference type="EMBL" id="PEDP01000586">
    <property type="protein sequence ID" value="POS85490.1"/>
    <property type="molecule type" value="Genomic_DNA"/>
</dbReference>
<gene>
    <name evidence="1" type="ORF">EPUL_001991</name>
</gene>
<sequence>MLDTTCLPEIGLLQNQDSDLSTIKKYEAIVVGAGPAGITVVGNLIEQKKTPILWIDDEFQGGRLHKCYREVPSNTRVKLFVAFCDALSSFREIAKNTQRPNAYTLLQALRQDDTCHIAEAADLCLMLTQGLNETLGVYKRQGTVTSASWSDWGITFECLSNNVIEKSEIYSNILVLCTGSYPKTDILPVSHLQEINLDLALKPTLLSSTFPKDSKPTVAVIGASHSAILVLRNFYNLACSSHQNLRIKWFTRHPLRYAEDRDGWILNDNTGLKGEISIWAKENIEVGKLELSPVGKFLEKIDTSIKEDEENYIKHLMSCTHVVQAIGFTPREIPVMKRNGKKLNLNFNHDLQTFEENGENVAGLFGAGIAWPQQVTDPEGHVSLDVGLWKFMKSAKKAAPLWQGAS</sequence>
<reference evidence="1 2" key="1">
    <citation type="submission" date="2017-10" db="EMBL/GenBank/DDBJ databases">
        <title>Development of genomic resources for the powdery mildew, Erysiphe pulchra.</title>
        <authorList>
            <person name="Wadl P.A."/>
            <person name="Mack B.M."/>
            <person name="Moore G."/>
            <person name="Beltz S.B."/>
        </authorList>
    </citation>
    <scope>NUCLEOTIDE SEQUENCE [LARGE SCALE GENOMIC DNA]</scope>
    <source>
        <strain evidence="1">Cflorida</strain>
    </source>
</reference>
<dbReference type="Gene3D" id="3.50.50.60">
    <property type="entry name" value="FAD/NAD(P)-binding domain"/>
    <property type="match status" value="1"/>
</dbReference>
<evidence type="ECO:0008006" key="3">
    <source>
        <dbReference type="Google" id="ProtNLM"/>
    </source>
</evidence>
<dbReference type="Proteomes" id="UP000237438">
    <property type="component" value="Unassembled WGS sequence"/>
</dbReference>
<name>A0A2S4PTX9_9PEZI</name>
<dbReference type="SUPFAM" id="SSF51905">
    <property type="entry name" value="FAD/NAD(P)-binding domain"/>
    <property type="match status" value="1"/>
</dbReference>
<evidence type="ECO:0000313" key="1">
    <source>
        <dbReference type="EMBL" id="POS85490.1"/>
    </source>
</evidence>
<dbReference type="InterPro" id="IPR053275">
    <property type="entry name" value="Agnestin_monoxygenase"/>
</dbReference>
<dbReference type="AlphaFoldDB" id="A0A2S4PTX9"/>
<evidence type="ECO:0000313" key="2">
    <source>
        <dbReference type="Proteomes" id="UP000237438"/>
    </source>
</evidence>
<dbReference type="STRING" id="225359.A0A2S4PTX9"/>